<dbReference type="RefSeq" id="WP_046277487.1">
    <property type="nucleotide sequence ID" value="NZ_LATL02000086.1"/>
</dbReference>
<gene>
    <name evidence="1" type="ORF">WN50_05390</name>
</gene>
<dbReference type="AlphaFoldDB" id="A0A0F5YJZ1"/>
<organism evidence="1 2">
    <name type="scientific">Limnoraphis robusta CS-951</name>
    <dbReference type="NCBI Taxonomy" id="1637645"/>
    <lineage>
        <taxon>Bacteria</taxon>
        <taxon>Bacillati</taxon>
        <taxon>Cyanobacteriota</taxon>
        <taxon>Cyanophyceae</taxon>
        <taxon>Oscillatoriophycideae</taxon>
        <taxon>Oscillatoriales</taxon>
        <taxon>Sirenicapillariaceae</taxon>
        <taxon>Limnoraphis</taxon>
    </lineage>
</organism>
<proteinExistence type="predicted"/>
<evidence type="ECO:0000313" key="2">
    <source>
        <dbReference type="Proteomes" id="UP000033607"/>
    </source>
</evidence>
<comment type="caution">
    <text evidence="1">The sequence shown here is derived from an EMBL/GenBank/DDBJ whole genome shotgun (WGS) entry which is preliminary data.</text>
</comment>
<reference evidence="1 2" key="1">
    <citation type="submission" date="2015-06" db="EMBL/GenBank/DDBJ databases">
        <title>Draft genome assembly of filamentous brackish cyanobacterium Limnoraphis robusta strain CS-951.</title>
        <authorList>
            <person name="Willis A."/>
            <person name="Parks M."/>
            <person name="Burford M.A."/>
        </authorList>
    </citation>
    <scope>NUCLEOTIDE SEQUENCE [LARGE SCALE GENOMIC DNA]</scope>
    <source>
        <strain evidence="1 2">CS-951</strain>
    </source>
</reference>
<name>A0A0F5YJZ1_9CYAN</name>
<evidence type="ECO:0000313" key="1">
    <source>
        <dbReference type="EMBL" id="KKD39068.1"/>
    </source>
</evidence>
<sequence length="101" mass="11973">MLPPVARKKMQAWIRRRQLICSGNFFIFETLDYTAIERFEDCVKSLGGTLISVQPIKRVWMGNHRQVVLHQAKASLHTPNHELKQYWFKYGCFQTKFDETL</sequence>
<dbReference type="PATRIC" id="fig|1637645.4.peg.1736"/>
<accession>A0A0F5YJZ1</accession>
<dbReference type="EMBL" id="LATL02000086">
    <property type="protein sequence ID" value="KKD39068.1"/>
    <property type="molecule type" value="Genomic_DNA"/>
</dbReference>
<protein>
    <submittedName>
        <fullName evidence="1">CpeR family transcriptional regulator</fullName>
    </submittedName>
</protein>
<dbReference type="Proteomes" id="UP000033607">
    <property type="component" value="Unassembled WGS sequence"/>
</dbReference>
<dbReference type="OrthoDB" id="459188at2"/>